<keyword evidence="4 6" id="KW-0831">Ubiquinone biosynthesis</keyword>
<dbReference type="EC" id="2.1.1.201" evidence="6"/>
<dbReference type="NCBIfam" id="NF001242">
    <property type="entry name" value="PRK00216.1-3"/>
    <property type="match status" value="1"/>
</dbReference>
<evidence type="ECO:0000256" key="5">
    <source>
        <dbReference type="ARBA" id="ARBA00022691"/>
    </source>
</evidence>
<dbReference type="AlphaFoldDB" id="A0A0D5LP60"/>
<feature type="binding site" evidence="6">
    <location>
        <position position="81"/>
    </location>
    <ligand>
        <name>S-adenosyl-L-methionine</name>
        <dbReference type="ChEBI" id="CHEBI:59789"/>
    </ligand>
</feature>
<protein>
    <recommendedName>
        <fullName evidence="6">Ubiquinone/menaquinone biosynthesis C-methyltransferase UbiE</fullName>
        <ecNumber evidence="6">2.1.1.163</ecNumber>
        <ecNumber evidence="6">2.1.1.201</ecNumber>
    </recommendedName>
    <alternativeName>
        <fullName evidence="6">2-methoxy-6-polyprenyl-1,4-benzoquinol methylase</fullName>
    </alternativeName>
    <alternativeName>
        <fullName evidence="6">Demethylmenaquinone methyltransferase</fullName>
    </alternativeName>
</protein>
<sequence>MADSRTRADGGMETSFGFRDVADGDKQPLVNDVFHKVAKRYDIMNDVMSVGLHRAWKNGMIAALNPPSDPDYHVLDVAGGTGDIAFRIIEASHKLAQATVLDINGSMLSVGEERARKKGIADNLTFVEANAEELPFDDKTFDAYTIAFGIRNVPHIDKALSEAYRVLKRGGRLLVLEFSEVEVPILDQVYDLWSFHAIPRVGKAIAGDGEPYRYLVESIRKFPNQQDFAKMIERAGFSRVKFTNYSGGIAALHSGWKL</sequence>
<accession>A0A0D5LP60</accession>
<dbReference type="GO" id="GO:0043770">
    <property type="term" value="F:demethylmenaquinone methyltransferase activity"/>
    <property type="evidence" value="ECO:0007669"/>
    <property type="project" value="UniProtKB-UniRule"/>
</dbReference>
<keyword evidence="3 6" id="KW-0808">Transferase</keyword>
<comment type="function">
    <text evidence="6">Methyltransferase required for the conversion of demethylmenaquinol (DMKH2) to menaquinol (MKH2) and the conversion of 2-polyprenyl-6-methoxy-1,4-benzoquinol (DDMQH2) to 2-polyprenyl-3-methyl-6-methoxy-1,4-benzoquinol (DMQH2).</text>
</comment>
<keyword evidence="1 6" id="KW-0474">Menaquinone biosynthesis</keyword>
<comment type="pathway">
    <text evidence="6">Quinol/quinone metabolism; menaquinone biosynthesis; menaquinol from 1,4-dihydroxy-2-naphthoate: step 2/2.</text>
</comment>
<comment type="caution">
    <text evidence="6">Lacks conserved residue(s) required for the propagation of feature annotation.</text>
</comment>
<dbReference type="GO" id="GO:0009060">
    <property type="term" value="P:aerobic respiration"/>
    <property type="evidence" value="ECO:0007669"/>
    <property type="project" value="UniProtKB-UniRule"/>
</dbReference>
<dbReference type="RefSeq" id="WP_045680586.1">
    <property type="nucleotide sequence ID" value="NZ_CP010803.1"/>
</dbReference>
<dbReference type="InterPro" id="IPR029063">
    <property type="entry name" value="SAM-dependent_MTases_sf"/>
</dbReference>
<dbReference type="NCBIfam" id="TIGR01934">
    <property type="entry name" value="MenG_MenH_UbiE"/>
    <property type="match status" value="1"/>
</dbReference>
<dbReference type="PANTHER" id="PTHR43591:SF24">
    <property type="entry name" value="2-METHOXY-6-POLYPRENYL-1,4-BENZOQUINOL METHYLASE, MITOCHONDRIAL"/>
    <property type="match status" value="1"/>
</dbReference>
<comment type="catalytic activity">
    <reaction evidence="6">
        <text>a 2-demethylmenaquinol + S-adenosyl-L-methionine = a menaquinol + S-adenosyl-L-homocysteine + H(+)</text>
        <dbReference type="Rhea" id="RHEA:42640"/>
        <dbReference type="Rhea" id="RHEA-COMP:9539"/>
        <dbReference type="Rhea" id="RHEA-COMP:9563"/>
        <dbReference type="ChEBI" id="CHEBI:15378"/>
        <dbReference type="ChEBI" id="CHEBI:18151"/>
        <dbReference type="ChEBI" id="CHEBI:55437"/>
        <dbReference type="ChEBI" id="CHEBI:57856"/>
        <dbReference type="ChEBI" id="CHEBI:59789"/>
        <dbReference type="EC" id="2.1.1.163"/>
    </reaction>
</comment>
<dbReference type="GO" id="GO:0032259">
    <property type="term" value="P:methylation"/>
    <property type="evidence" value="ECO:0007669"/>
    <property type="project" value="UniProtKB-KW"/>
</dbReference>
<comment type="similarity">
    <text evidence="6">Belongs to the class I-like SAM-binding methyltransferase superfamily. MenG/UbiE family.</text>
</comment>
<dbReference type="Gene3D" id="3.40.50.150">
    <property type="entry name" value="Vaccinia Virus protein VP39"/>
    <property type="match status" value="1"/>
</dbReference>
<dbReference type="CDD" id="cd02440">
    <property type="entry name" value="AdoMet_MTases"/>
    <property type="match status" value="1"/>
</dbReference>
<dbReference type="HAMAP" id="MF_01813">
    <property type="entry name" value="MenG_UbiE_methyltr"/>
    <property type="match status" value="1"/>
</dbReference>
<dbReference type="SUPFAM" id="SSF53335">
    <property type="entry name" value="S-adenosyl-L-methionine-dependent methyltransferases"/>
    <property type="match status" value="1"/>
</dbReference>
<evidence type="ECO:0000256" key="1">
    <source>
        <dbReference type="ARBA" id="ARBA00022428"/>
    </source>
</evidence>
<dbReference type="InterPro" id="IPR023576">
    <property type="entry name" value="UbiE/COQ5_MeTrFase_CS"/>
</dbReference>
<comment type="pathway">
    <text evidence="6">Cofactor biosynthesis; ubiquinone biosynthesis.</text>
</comment>
<keyword evidence="5 6" id="KW-0949">S-adenosyl-L-methionine</keyword>
<evidence type="ECO:0000313" key="7">
    <source>
        <dbReference type="EMBL" id="AJY45740.1"/>
    </source>
</evidence>
<name>A0A0D5LP60_MAREN</name>
<evidence type="ECO:0000256" key="3">
    <source>
        <dbReference type="ARBA" id="ARBA00022679"/>
    </source>
</evidence>
<dbReference type="PATRIC" id="fig|1486262.3.peg.1797"/>
<dbReference type="InterPro" id="IPR004033">
    <property type="entry name" value="UbiE/COQ5_MeTrFase"/>
</dbReference>
<evidence type="ECO:0000256" key="4">
    <source>
        <dbReference type="ARBA" id="ARBA00022688"/>
    </source>
</evidence>
<dbReference type="Proteomes" id="UP000032611">
    <property type="component" value="Chromosome"/>
</dbReference>
<dbReference type="KEGG" id="mey:TM49_08680"/>
<dbReference type="PANTHER" id="PTHR43591">
    <property type="entry name" value="METHYLTRANSFERASE"/>
    <property type="match status" value="1"/>
</dbReference>
<feature type="binding site" evidence="6">
    <location>
        <begin position="130"/>
        <end position="131"/>
    </location>
    <ligand>
        <name>S-adenosyl-L-methionine</name>
        <dbReference type="ChEBI" id="CHEBI:59789"/>
    </ligand>
</feature>
<dbReference type="HOGENOM" id="CLU_037990_0_0_5"/>
<dbReference type="Pfam" id="PF01209">
    <property type="entry name" value="Ubie_methyltran"/>
    <property type="match status" value="1"/>
</dbReference>
<dbReference type="PROSITE" id="PS51608">
    <property type="entry name" value="SAM_MT_UBIE"/>
    <property type="match status" value="1"/>
</dbReference>
<keyword evidence="7" id="KW-0830">Ubiquinone</keyword>
<dbReference type="EC" id="2.1.1.163" evidence="6"/>
<comment type="catalytic activity">
    <reaction evidence="6">
        <text>a 2-methoxy-6-(all-trans-polyprenyl)benzene-1,4-diol + S-adenosyl-L-methionine = a 5-methoxy-2-methyl-3-(all-trans-polyprenyl)benzene-1,4-diol + S-adenosyl-L-homocysteine + H(+)</text>
        <dbReference type="Rhea" id="RHEA:28286"/>
        <dbReference type="Rhea" id="RHEA-COMP:10858"/>
        <dbReference type="Rhea" id="RHEA-COMP:10859"/>
        <dbReference type="ChEBI" id="CHEBI:15378"/>
        <dbReference type="ChEBI" id="CHEBI:57856"/>
        <dbReference type="ChEBI" id="CHEBI:59789"/>
        <dbReference type="ChEBI" id="CHEBI:84166"/>
        <dbReference type="ChEBI" id="CHEBI:84167"/>
        <dbReference type="EC" id="2.1.1.201"/>
    </reaction>
</comment>
<reference evidence="7 8" key="1">
    <citation type="journal article" date="2015" name="Genome Announc.">
        <title>Complete genome sequence of Martelella endophytica YC6887, which has antifungal activity associated with a halophyte.</title>
        <authorList>
            <person name="Khan A."/>
            <person name="Khan H."/>
            <person name="Chung E.J."/>
            <person name="Hossain M.T."/>
            <person name="Chung Y.R."/>
        </authorList>
    </citation>
    <scope>NUCLEOTIDE SEQUENCE [LARGE SCALE GENOMIC DNA]</scope>
    <source>
        <strain evidence="7">YC6887</strain>
    </source>
</reference>
<dbReference type="NCBIfam" id="NF001244">
    <property type="entry name" value="PRK00216.1-5"/>
    <property type="match status" value="1"/>
</dbReference>
<dbReference type="PROSITE" id="PS01183">
    <property type="entry name" value="UBIE_1"/>
    <property type="match status" value="1"/>
</dbReference>
<dbReference type="GO" id="GO:0008425">
    <property type="term" value="F:2-methoxy-6-polyprenyl-1,4-benzoquinol methyltransferase activity"/>
    <property type="evidence" value="ECO:0007669"/>
    <property type="project" value="UniProtKB-UniRule"/>
</dbReference>
<organism evidence="7 8">
    <name type="scientific">Martelella endophytica</name>
    <dbReference type="NCBI Taxonomy" id="1486262"/>
    <lineage>
        <taxon>Bacteria</taxon>
        <taxon>Pseudomonadati</taxon>
        <taxon>Pseudomonadota</taxon>
        <taxon>Alphaproteobacteria</taxon>
        <taxon>Hyphomicrobiales</taxon>
        <taxon>Aurantimonadaceae</taxon>
        <taxon>Martelella</taxon>
    </lineage>
</organism>
<dbReference type="EMBL" id="CP010803">
    <property type="protein sequence ID" value="AJY45740.1"/>
    <property type="molecule type" value="Genomic_DNA"/>
</dbReference>
<keyword evidence="8" id="KW-1185">Reference proteome</keyword>
<evidence type="ECO:0000256" key="2">
    <source>
        <dbReference type="ARBA" id="ARBA00022603"/>
    </source>
</evidence>
<dbReference type="GO" id="GO:0009234">
    <property type="term" value="P:menaquinone biosynthetic process"/>
    <property type="evidence" value="ECO:0007669"/>
    <property type="project" value="UniProtKB-UniRule"/>
</dbReference>
<dbReference type="PROSITE" id="PS01184">
    <property type="entry name" value="UBIE_2"/>
    <property type="match status" value="1"/>
</dbReference>
<evidence type="ECO:0000313" key="8">
    <source>
        <dbReference type="Proteomes" id="UP000032611"/>
    </source>
</evidence>
<keyword evidence="2 6" id="KW-0489">Methyltransferase</keyword>
<dbReference type="UniPathway" id="UPA00232"/>
<proteinExistence type="inferred from homology"/>
<gene>
    <name evidence="6" type="primary">ubiE</name>
    <name evidence="7" type="ORF">TM49_08680</name>
</gene>
<feature type="binding site" evidence="6">
    <location>
        <position position="102"/>
    </location>
    <ligand>
        <name>S-adenosyl-L-methionine</name>
        <dbReference type="ChEBI" id="CHEBI:59789"/>
    </ligand>
</feature>
<dbReference type="OrthoDB" id="9808140at2"/>
<dbReference type="UniPathway" id="UPA00079">
    <property type="reaction ID" value="UER00169"/>
</dbReference>
<dbReference type="STRING" id="1486262.TM49_08680"/>
<evidence type="ECO:0000256" key="6">
    <source>
        <dbReference type="HAMAP-Rule" id="MF_01813"/>
    </source>
</evidence>